<organism evidence="1">
    <name type="scientific">marine sediment metagenome</name>
    <dbReference type="NCBI Taxonomy" id="412755"/>
    <lineage>
        <taxon>unclassified sequences</taxon>
        <taxon>metagenomes</taxon>
        <taxon>ecological metagenomes</taxon>
    </lineage>
</organism>
<reference evidence="1" key="1">
    <citation type="journal article" date="2015" name="Nature">
        <title>Complex archaea that bridge the gap between prokaryotes and eukaryotes.</title>
        <authorList>
            <person name="Spang A."/>
            <person name="Saw J.H."/>
            <person name="Jorgensen S.L."/>
            <person name="Zaremba-Niedzwiedzka K."/>
            <person name="Martijn J."/>
            <person name="Lind A.E."/>
            <person name="van Eijk R."/>
            <person name="Schleper C."/>
            <person name="Guy L."/>
            <person name="Ettema T.J."/>
        </authorList>
    </citation>
    <scope>NUCLEOTIDE SEQUENCE</scope>
</reference>
<accession>A0A0F9PZJ3</accession>
<name>A0A0F9PZJ3_9ZZZZ</name>
<dbReference type="EMBL" id="LAZR01001922">
    <property type="protein sequence ID" value="KKN37080.1"/>
    <property type="molecule type" value="Genomic_DNA"/>
</dbReference>
<dbReference type="AlphaFoldDB" id="A0A0F9PZJ3"/>
<gene>
    <name evidence="1" type="ORF">LCGC14_0767100</name>
</gene>
<evidence type="ECO:0000313" key="1">
    <source>
        <dbReference type="EMBL" id="KKN37080.1"/>
    </source>
</evidence>
<comment type="caution">
    <text evidence="1">The sequence shown here is derived from an EMBL/GenBank/DDBJ whole genome shotgun (WGS) entry which is preliminary data.</text>
</comment>
<proteinExistence type="predicted"/>
<sequence>MRINYFDNDLFIYPENYITTIKNFDREISFINSNRYQGQASVTGESDFLFKVGYEKKSFIIFQKEINLEKEANEVIQEIYEYLKKFISLNSIIFAIQIQISNIICLSHEKFLFKMIRGIKLRNFIFNPEKKPKNLEIEDYEQHFNKTLNNIKRDKFLEELIDILNELILARETHYIETKITSLWNFLEHFTNLFSINRQRNYLIDKVAFGVLKGKIKDKLNDYLDSEDKISFIEPKVLSQEINKSLNTFNKKLEIPLSKTELNKFKLDIRNLVDETIREDHILVDGYDLSLIKELILNQINKFPGITRLIKMMLDDINFPLEADDTNLIDYFYEARNHLYHKSMKISEVLIKLKELINKKENTNITSFELSELFSMKDKFEKLILKIIYFNFRLPLDIDKQSSSHSINTLYYSQHTTETKPVYFTKKLKGALNKYKSVDRYKNIIWLILKTQRYYDDYRRKKPLSGIYNASDQSDEYHNVILRFENEFSGRFSTSSISFSQTMQDFHFSIFLMYEKYHIKSLMCFSTPAVDFITAELIKHNNIFSFETNYLDFQFPKKIEEMIQDKNKIEALKNSITPLPFNFIKDGYFQDNIKLKPEYKQALKEVGEKESDYTIVVISIDQQREIKRFSDMLGIKNIKFRNVEDKIIMDWNISDEIKKNSFLMNFLKRTNQFITDPRIEYMHCLLFSNMKGMLFITNSIEYFKIYYLKENEVLLWLNNFTKEFYQLLYYVWLFLKIKAGKSIHEDNFHEVHNDDFKKDYKINFQNIDEPNDLVEALRVVIHLLTKISTYTRLKNLSKIQKEIKNNKEKLIDPFLEKDLKGMDWLSLSLHIILYNLLTEKDVVLKGNVKKLYSICKELKEVSISSGFFKKFFDFCYSFIKENIIIEISEE</sequence>
<protein>
    <submittedName>
        <fullName evidence="1">Uncharacterized protein</fullName>
    </submittedName>
</protein>